<dbReference type="Pfam" id="PF00400">
    <property type="entry name" value="WD40"/>
    <property type="match status" value="1"/>
</dbReference>
<dbReference type="GO" id="GO:0005829">
    <property type="term" value="C:cytosol"/>
    <property type="evidence" value="ECO:0007669"/>
    <property type="project" value="TreeGrafter"/>
</dbReference>
<comment type="caution">
    <text evidence="12">The sequence shown here is derived from an EMBL/GenBank/DDBJ whole genome shotgun (WGS) entry which is preliminary data.</text>
</comment>
<comment type="similarity">
    <text evidence="2">Belongs to the mitochondrial carrier (TC 2.A.29) family.</text>
</comment>
<dbReference type="PANTHER" id="PTHR46200:SF1">
    <property type="entry name" value="GATOR COMPLEX PROTEIN WDR24"/>
    <property type="match status" value="1"/>
</dbReference>
<dbReference type="InterPro" id="IPR037590">
    <property type="entry name" value="WDR24"/>
</dbReference>
<dbReference type="GO" id="GO:0061700">
    <property type="term" value="C:GATOR2 complex"/>
    <property type="evidence" value="ECO:0007669"/>
    <property type="project" value="TreeGrafter"/>
</dbReference>
<gene>
    <name evidence="12" type="ORF">EDS130_LOCUS11750</name>
</gene>
<evidence type="ECO:0000313" key="13">
    <source>
        <dbReference type="Proteomes" id="UP000663852"/>
    </source>
</evidence>
<keyword evidence="4" id="KW-0853">WD repeat</keyword>
<dbReference type="Proteomes" id="UP000663852">
    <property type="component" value="Unassembled WGS sequence"/>
</dbReference>
<evidence type="ECO:0000256" key="6">
    <source>
        <dbReference type="ARBA" id="ARBA00022737"/>
    </source>
</evidence>
<dbReference type="GO" id="GO:1904263">
    <property type="term" value="P:positive regulation of TORC1 signaling"/>
    <property type="evidence" value="ECO:0007669"/>
    <property type="project" value="TreeGrafter"/>
</dbReference>
<dbReference type="Gene3D" id="2.130.10.10">
    <property type="entry name" value="YVTN repeat-like/Quinoprotein amine dehydrogenase"/>
    <property type="match status" value="1"/>
</dbReference>
<keyword evidence="5 9" id="KW-0812">Transmembrane</keyword>
<name>A0A814CFW4_ADIRI</name>
<dbReference type="SMART" id="SM00320">
    <property type="entry name" value="WD40"/>
    <property type="match status" value="5"/>
</dbReference>
<dbReference type="SUPFAM" id="SSF103506">
    <property type="entry name" value="Mitochondrial carrier"/>
    <property type="match status" value="1"/>
</dbReference>
<evidence type="ECO:0000256" key="3">
    <source>
        <dbReference type="ARBA" id="ARBA00008134"/>
    </source>
</evidence>
<comment type="similarity">
    <text evidence="3">Belongs to the WD repeat WDR24 family.</text>
</comment>
<evidence type="ECO:0000313" key="12">
    <source>
        <dbReference type="EMBL" id="CAF0939550.1"/>
    </source>
</evidence>
<evidence type="ECO:0000256" key="10">
    <source>
        <dbReference type="SAM" id="MobiDB-lite"/>
    </source>
</evidence>
<dbReference type="Pfam" id="PF17120">
    <property type="entry name" value="zf-RING_16"/>
    <property type="match status" value="1"/>
</dbReference>
<dbReference type="GO" id="GO:0016239">
    <property type="term" value="P:positive regulation of macroautophagy"/>
    <property type="evidence" value="ECO:0007669"/>
    <property type="project" value="TreeGrafter"/>
</dbReference>
<feature type="repeat" description="Solcar" evidence="9">
    <location>
        <begin position="100"/>
        <end position="198"/>
    </location>
</feature>
<dbReference type="PROSITE" id="PS50920">
    <property type="entry name" value="SOLCAR"/>
    <property type="match status" value="3"/>
</dbReference>
<dbReference type="InterPro" id="IPR036322">
    <property type="entry name" value="WD40_repeat_dom_sf"/>
</dbReference>
<feature type="compositionally biased region" description="Basic residues" evidence="10">
    <location>
        <begin position="783"/>
        <end position="793"/>
    </location>
</feature>
<dbReference type="Gene3D" id="1.50.40.10">
    <property type="entry name" value="Mitochondrial carrier domain"/>
    <property type="match status" value="1"/>
</dbReference>
<dbReference type="InterPro" id="IPR001680">
    <property type="entry name" value="WD40_rpt"/>
</dbReference>
<keyword evidence="7 9" id="KW-0472">Membrane</keyword>
<evidence type="ECO:0000256" key="9">
    <source>
        <dbReference type="PROSITE-ProRule" id="PRU00282"/>
    </source>
</evidence>
<feature type="repeat" description="Solcar" evidence="9">
    <location>
        <begin position="209"/>
        <end position="289"/>
    </location>
</feature>
<evidence type="ECO:0000256" key="5">
    <source>
        <dbReference type="ARBA" id="ARBA00022692"/>
    </source>
</evidence>
<organism evidence="12 13">
    <name type="scientific">Adineta ricciae</name>
    <name type="common">Rotifer</name>
    <dbReference type="NCBI Taxonomy" id="249248"/>
    <lineage>
        <taxon>Eukaryota</taxon>
        <taxon>Metazoa</taxon>
        <taxon>Spiralia</taxon>
        <taxon>Gnathifera</taxon>
        <taxon>Rotifera</taxon>
        <taxon>Eurotatoria</taxon>
        <taxon>Bdelloidea</taxon>
        <taxon>Adinetida</taxon>
        <taxon>Adinetidae</taxon>
        <taxon>Adineta</taxon>
    </lineage>
</organism>
<sequence>MNSDAIIDFFSGISGAAVSVYVGQPLDTIKTKLQTFPNRYKNFFDCGKQIFQQDGMRGLYAGTLPSLLANTAENGILFMAYGQCQNFIAFLRNRPDNDQLTTVDNMAAGSLAAAFSSVALCPTELVKCRIQTLKEMQTMNSLSMESQMTKKVSPIDITRDIIRKEGFRGLFRGLTTTLARECPGYGCFFGGYELSRSILIHENQKKGDIGFIKTWISGGMAGICFWLIMFPIDAIKSRIQVFKPTVTFPKYTLQIIRNEALYTGLLPTLIRTFVATGALFITYEHPVISSYSVLGGASILALNCTDNLLITAGHQNFQLFSIKQIDHSTQVSMLCDFRATQQQPALPRHALQPKDVSWNRRYEHKFATTNSTIGCLYIWDATRLSVTDQLPVHNGIINRIQFHPTNPDLLLTASQDGYGKLIDLRIDNTERVAKSFRHSSAEAFRDIDINPSATDKFAAVISDQHSVPIWDFRLHHQPVYSVSTRDRVSYILWNPHEPSWLATGGIGSHDRTIRIWDTDGNDSRQEPLFTVHAFRQIVKFSWRPACRYHIASVTRFRDQRIHVWDIRRPYLPQALFCHHQSDVEDFLWRPNSDNMLSIDRNGSLVHAHFSSAIKSDRLLSLFSLNATSKGSVQIVQPNIDNDYVRALYKEQHISAASTSLTKLYSHETMSTFNKWNKAIEGRSILGIYTNFSQDDSVELFHQFARRWILGQGEKSYKALGHICDTNSIVAEDLNRPDLRATWQVIKMLYPECEASRKRRARSSKTSRSLTKGFRSSDSTGGGGRHHHHHHQLTKKSIGIDEQLSLDEYKLNNNFNSERRVKSKEQRTLSDSKLTVIDDLDTYIVRDILTDDILFISPEDLLANGNSVDEFQDESCDIETMRTGFPLPITPSATPTIDGDYANYSIDRIMRKSPDIVMIDDEDLKNDEEYEDIDSDMLTSTHSLLPDSSGTFFTIDESYCPTVQKYSLNFDQIIRDTLYYYVENNELQMTVHLLLALYPQLSEQKRVELFNGMHLQWIVMYIELLQKMRLFVKAKQIIKHCIEVEGIPLHYNAADYEDTIILPTQPPSLPRLPSFASPPTPLPKKNAQPVLREFVCSICRIPCHGLFSFCGICFHGGHIEHIEAWFKTHDECSFGCGHRCRDHRSQN</sequence>
<evidence type="ECO:0000256" key="8">
    <source>
        <dbReference type="ARBA" id="ARBA00040269"/>
    </source>
</evidence>
<dbReference type="Pfam" id="PF00153">
    <property type="entry name" value="Mito_carr"/>
    <property type="match status" value="3"/>
</dbReference>
<feature type="region of interest" description="Disordered" evidence="10">
    <location>
        <begin position="756"/>
        <end position="796"/>
    </location>
</feature>
<dbReference type="InterPro" id="IPR049566">
    <property type="entry name" value="WDR59_RTC1-like_RING_Znf"/>
</dbReference>
<dbReference type="SUPFAM" id="SSF50978">
    <property type="entry name" value="WD40 repeat-like"/>
    <property type="match status" value="1"/>
</dbReference>
<dbReference type="GO" id="GO:0005774">
    <property type="term" value="C:vacuolar membrane"/>
    <property type="evidence" value="ECO:0007669"/>
    <property type="project" value="TreeGrafter"/>
</dbReference>
<keyword evidence="6" id="KW-0677">Repeat</keyword>
<comment type="subcellular location">
    <subcellularLocation>
        <location evidence="1">Membrane</location>
        <topology evidence="1">Multi-pass membrane protein</topology>
    </subcellularLocation>
</comment>
<dbReference type="CDD" id="cd16693">
    <property type="entry name" value="mRING-H2-C3H3C2_WDR24"/>
    <property type="match status" value="1"/>
</dbReference>
<evidence type="ECO:0000256" key="1">
    <source>
        <dbReference type="ARBA" id="ARBA00004141"/>
    </source>
</evidence>
<dbReference type="InterPro" id="IPR023395">
    <property type="entry name" value="MCP_dom_sf"/>
</dbReference>
<evidence type="ECO:0000256" key="4">
    <source>
        <dbReference type="ARBA" id="ARBA00022574"/>
    </source>
</evidence>
<dbReference type="InterPro" id="IPR018108">
    <property type="entry name" value="MCP_transmembrane"/>
</dbReference>
<dbReference type="OrthoDB" id="409586at2759"/>
<evidence type="ECO:0000256" key="2">
    <source>
        <dbReference type="ARBA" id="ARBA00006375"/>
    </source>
</evidence>
<evidence type="ECO:0000256" key="7">
    <source>
        <dbReference type="ARBA" id="ARBA00023136"/>
    </source>
</evidence>
<proteinExistence type="inferred from homology"/>
<dbReference type="EMBL" id="CAJNOJ010000043">
    <property type="protein sequence ID" value="CAF0939550.1"/>
    <property type="molecule type" value="Genomic_DNA"/>
</dbReference>
<protein>
    <recommendedName>
        <fullName evidence="8">GATOR2 complex protein WDR24</fullName>
    </recommendedName>
</protein>
<evidence type="ECO:0000259" key="11">
    <source>
        <dbReference type="Pfam" id="PF17120"/>
    </source>
</evidence>
<dbReference type="InterPro" id="IPR015943">
    <property type="entry name" value="WD40/YVTN_repeat-like_dom_sf"/>
</dbReference>
<reference evidence="12" key="1">
    <citation type="submission" date="2021-02" db="EMBL/GenBank/DDBJ databases">
        <authorList>
            <person name="Nowell W R."/>
        </authorList>
    </citation>
    <scope>NUCLEOTIDE SEQUENCE</scope>
</reference>
<feature type="domain" description="WDR59/RTC1-like RING zinc finger" evidence="11">
    <location>
        <begin position="1094"/>
        <end position="1143"/>
    </location>
</feature>
<accession>A0A814CFW4</accession>
<feature type="repeat" description="Solcar" evidence="9">
    <location>
        <begin position="3"/>
        <end position="87"/>
    </location>
</feature>
<dbReference type="PANTHER" id="PTHR46200">
    <property type="entry name" value="GATOR COMPLEX PROTEIN WDR24"/>
    <property type="match status" value="1"/>
</dbReference>
<dbReference type="AlphaFoldDB" id="A0A814CFW4"/>